<keyword evidence="1" id="KW-0812">Transmembrane</keyword>
<evidence type="ECO:0000256" key="1">
    <source>
        <dbReference type="SAM" id="Phobius"/>
    </source>
</evidence>
<evidence type="ECO:0000313" key="4">
    <source>
        <dbReference type="Proteomes" id="UP000178750"/>
    </source>
</evidence>
<dbReference type="AlphaFoldDB" id="A0A1F7Y3R6"/>
<feature type="domain" description="Methyltransferase type 11" evidence="2">
    <location>
        <begin position="67"/>
        <end position="154"/>
    </location>
</feature>
<protein>
    <recommendedName>
        <fullName evidence="2">Methyltransferase type 11 domain-containing protein</fullName>
    </recommendedName>
</protein>
<name>A0A1F7Y3R6_9BACT</name>
<evidence type="ECO:0000313" key="3">
    <source>
        <dbReference type="EMBL" id="OGM21963.1"/>
    </source>
</evidence>
<proteinExistence type="predicted"/>
<dbReference type="GO" id="GO:0008757">
    <property type="term" value="F:S-adenosylmethionine-dependent methyltransferase activity"/>
    <property type="evidence" value="ECO:0007669"/>
    <property type="project" value="InterPro"/>
</dbReference>
<dbReference type="InterPro" id="IPR029063">
    <property type="entry name" value="SAM-dependent_MTases_sf"/>
</dbReference>
<keyword evidence="1" id="KW-1133">Transmembrane helix</keyword>
<dbReference type="PANTHER" id="PTHR43861">
    <property type="entry name" value="TRANS-ACONITATE 2-METHYLTRANSFERASE-RELATED"/>
    <property type="match status" value="1"/>
</dbReference>
<accession>A0A1F7Y3R6</accession>
<dbReference type="EMBL" id="MGGF01000015">
    <property type="protein sequence ID" value="OGM21963.1"/>
    <property type="molecule type" value="Genomic_DNA"/>
</dbReference>
<keyword evidence="1" id="KW-0472">Membrane</keyword>
<reference evidence="3 4" key="1">
    <citation type="journal article" date="2016" name="Nat. Commun.">
        <title>Thousands of microbial genomes shed light on interconnected biogeochemical processes in an aquifer system.</title>
        <authorList>
            <person name="Anantharaman K."/>
            <person name="Brown C.T."/>
            <person name="Hug L.A."/>
            <person name="Sharon I."/>
            <person name="Castelle C.J."/>
            <person name="Probst A.J."/>
            <person name="Thomas B.C."/>
            <person name="Singh A."/>
            <person name="Wilkins M.J."/>
            <person name="Karaoz U."/>
            <person name="Brodie E.L."/>
            <person name="Williams K.H."/>
            <person name="Hubbard S.S."/>
            <person name="Banfield J.F."/>
        </authorList>
    </citation>
    <scope>NUCLEOTIDE SEQUENCE [LARGE SCALE GENOMIC DNA]</scope>
</reference>
<dbReference type="InterPro" id="IPR013216">
    <property type="entry name" value="Methyltransf_11"/>
</dbReference>
<evidence type="ECO:0000259" key="2">
    <source>
        <dbReference type="Pfam" id="PF08241"/>
    </source>
</evidence>
<gene>
    <name evidence="3" type="ORF">A2863_02555</name>
</gene>
<dbReference type="Gene3D" id="3.40.50.150">
    <property type="entry name" value="Vaccinia Virus protein VP39"/>
    <property type="match status" value="1"/>
</dbReference>
<feature type="transmembrane region" description="Helical" evidence="1">
    <location>
        <begin position="190"/>
        <end position="210"/>
    </location>
</feature>
<dbReference type="Pfam" id="PF08241">
    <property type="entry name" value="Methyltransf_11"/>
    <property type="match status" value="1"/>
</dbReference>
<dbReference type="Proteomes" id="UP000178750">
    <property type="component" value="Unassembled WGS sequence"/>
</dbReference>
<dbReference type="CDD" id="cd02440">
    <property type="entry name" value="AdoMet_MTases"/>
    <property type="match status" value="1"/>
</dbReference>
<dbReference type="SUPFAM" id="SSF53335">
    <property type="entry name" value="S-adenosyl-L-methionine-dependent methyltransferases"/>
    <property type="match status" value="1"/>
</dbReference>
<sequence length="274" mass="31568">MIPQNAIFSCKLKYFGYKNQNRNLILYAKRPLYRFIRTGRKSLVAPSKRKLLFKLLNRYAKKGVCILDVGCGTGKNLEELGNFGKAEGVDNSSEAINFCKKRGLRKVYLVKENKFPFNVNSFDVVTALDVIEHTHDSTILKEIKRVLVPGGKVIATVPAHKIMWTKWDEILHHKKRYSKKELISIFKKQGFKVLFISHVYSFLVIPAILIRKIKSYFRANNYSSDFEITNRLLNKILLFIAEVEQFLVFKFTLPVGTSIVCVVQKSPEDNSVRT</sequence>
<organism evidence="3 4">
    <name type="scientific">Candidatus Woesebacteria bacterium RIFCSPHIGHO2_01_FULL_38_9b</name>
    <dbReference type="NCBI Taxonomy" id="1802493"/>
    <lineage>
        <taxon>Bacteria</taxon>
        <taxon>Candidatus Woeseibacteriota</taxon>
    </lineage>
</organism>
<comment type="caution">
    <text evidence="3">The sequence shown here is derived from an EMBL/GenBank/DDBJ whole genome shotgun (WGS) entry which is preliminary data.</text>
</comment>